<sequence length="35" mass="3925">MQMDQNGTKLSHLFFADDVLLFGKATLAQARVIDE</sequence>
<dbReference type="AlphaFoldDB" id="A0A392V0V5"/>
<proteinExistence type="predicted"/>
<comment type="caution">
    <text evidence="1">The sequence shown here is derived from an EMBL/GenBank/DDBJ whole genome shotgun (WGS) entry which is preliminary data.</text>
</comment>
<keyword evidence="2" id="KW-1185">Reference proteome</keyword>
<name>A0A392V0V5_9FABA</name>
<organism evidence="1 2">
    <name type="scientific">Trifolium medium</name>
    <dbReference type="NCBI Taxonomy" id="97028"/>
    <lineage>
        <taxon>Eukaryota</taxon>
        <taxon>Viridiplantae</taxon>
        <taxon>Streptophyta</taxon>
        <taxon>Embryophyta</taxon>
        <taxon>Tracheophyta</taxon>
        <taxon>Spermatophyta</taxon>
        <taxon>Magnoliopsida</taxon>
        <taxon>eudicotyledons</taxon>
        <taxon>Gunneridae</taxon>
        <taxon>Pentapetalae</taxon>
        <taxon>rosids</taxon>
        <taxon>fabids</taxon>
        <taxon>Fabales</taxon>
        <taxon>Fabaceae</taxon>
        <taxon>Papilionoideae</taxon>
        <taxon>50 kb inversion clade</taxon>
        <taxon>NPAAA clade</taxon>
        <taxon>Hologalegina</taxon>
        <taxon>IRL clade</taxon>
        <taxon>Trifolieae</taxon>
        <taxon>Trifolium</taxon>
    </lineage>
</organism>
<evidence type="ECO:0000313" key="1">
    <source>
        <dbReference type="EMBL" id="MCI80020.1"/>
    </source>
</evidence>
<feature type="non-terminal residue" evidence="1">
    <location>
        <position position="35"/>
    </location>
</feature>
<protein>
    <recommendedName>
        <fullName evidence="3">RNA-directed DNA polymerase (Reverse transcriptase)</fullName>
    </recommendedName>
</protein>
<accession>A0A392V0V5</accession>
<reference evidence="1 2" key="1">
    <citation type="journal article" date="2018" name="Front. Plant Sci.">
        <title>Red Clover (Trifolium pratense) and Zigzag Clover (T. medium) - A Picture of Genomic Similarities and Differences.</title>
        <authorList>
            <person name="Dluhosova J."/>
            <person name="Istvanek J."/>
            <person name="Nedelnik J."/>
            <person name="Repkova J."/>
        </authorList>
    </citation>
    <scope>NUCLEOTIDE SEQUENCE [LARGE SCALE GENOMIC DNA]</scope>
    <source>
        <strain evidence="2">cv. 10/8</strain>
        <tissue evidence="1">Leaf</tissue>
    </source>
</reference>
<dbReference type="Proteomes" id="UP000265520">
    <property type="component" value="Unassembled WGS sequence"/>
</dbReference>
<dbReference type="EMBL" id="LXQA010986190">
    <property type="protein sequence ID" value="MCI80020.1"/>
    <property type="molecule type" value="Genomic_DNA"/>
</dbReference>
<evidence type="ECO:0000313" key="2">
    <source>
        <dbReference type="Proteomes" id="UP000265520"/>
    </source>
</evidence>
<evidence type="ECO:0008006" key="3">
    <source>
        <dbReference type="Google" id="ProtNLM"/>
    </source>
</evidence>